<organism evidence="1 2">
    <name type="scientific">Thalictrum thalictroides</name>
    <name type="common">Rue-anemone</name>
    <name type="synonym">Anemone thalictroides</name>
    <dbReference type="NCBI Taxonomy" id="46969"/>
    <lineage>
        <taxon>Eukaryota</taxon>
        <taxon>Viridiplantae</taxon>
        <taxon>Streptophyta</taxon>
        <taxon>Embryophyta</taxon>
        <taxon>Tracheophyta</taxon>
        <taxon>Spermatophyta</taxon>
        <taxon>Magnoliopsida</taxon>
        <taxon>Ranunculales</taxon>
        <taxon>Ranunculaceae</taxon>
        <taxon>Thalictroideae</taxon>
        <taxon>Thalictrum</taxon>
    </lineage>
</organism>
<sequence length="275" mass="31869">MPKSEDIDVFLEPLVKQLKDLRYDGVMVKVFNMRVSLKWTMDDFLAYRNGNKQGSKTGVGAINMTKGFKMHQLQFEEENDDELEKKADLFKLDYSNDFALRINKEPQICIAEKFNKCLFYEMSFRNVRADMRIAWEEPFGHVLPVIIAMLAIMVCRMSNLVQLVSQFKAILMNIYLGGADTAARNDFKGAERSFYIVDLMESHSVRDFLMRWLAMFFRYVFPVAFPRGHGSESTFIIRRTCIKESVDNDEDTLCVAESTNKRAAVQRHGGCRSHF</sequence>
<evidence type="ECO:0000313" key="2">
    <source>
        <dbReference type="Proteomes" id="UP000554482"/>
    </source>
</evidence>
<dbReference type="InterPro" id="IPR004242">
    <property type="entry name" value="Transposase_21"/>
</dbReference>
<evidence type="ECO:0000313" key="1">
    <source>
        <dbReference type="EMBL" id="KAF5201429.1"/>
    </source>
</evidence>
<comment type="caution">
    <text evidence="1">The sequence shown here is derived from an EMBL/GenBank/DDBJ whole genome shotgun (WGS) entry which is preliminary data.</text>
</comment>
<dbReference type="EMBL" id="JABWDY010009457">
    <property type="protein sequence ID" value="KAF5201429.1"/>
    <property type="molecule type" value="Genomic_DNA"/>
</dbReference>
<dbReference type="Proteomes" id="UP000554482">
    <property type="component" value="Unassembled WGS sequence"/>
</dbReference>
<keyword evidence="2" id="KW-1185">Reference proteome</keyword>
<dbReference type="AlphaFoldDB" id="A0A7J6WVL8"/>
<name>A0A7J6WVL8_THATH</name>
<reference evidence="1 2" key="1">
    <citation type="submission" date="2020-06" db="EMBL/GenBank/DDBJ databases">
        <title>Transcriptomic and genomic resources for Thalictrum thalictroides and T. hernandezii: Facilitating candidate gene discovery in an emerging model plant lineage.</title>
        <authorList>
            <person name="Arias T."/>
            <person name="Riano-Pachon D.M."/>
            <person name="Di Stilio V.S."/>
        </authorList>
    </citation>
    <scope>NUCLEOTIDE SEQUENCE [LARGE SCALE GENOMIC DNA]</scope>
    <source>
        <strain evidence="2">cv. WT478/WT964</strain>
        <tissue evidence="1">Leaves</tissue>
    </source>
</reference>
<proteinExistence type="predicted"/>
<accession>A0A7J6WVL8</accession>
<dbReference type="Pfam" id="PF02992">
    <property type="entry name" value="Transposase_21"/>
    <property type="match status" value="1"/>
</dbReference>
<gene>
    <name evidence="1" type="ORF">FRX31_008983</name>
</gene>
<protein>
    <submittedName>
        <fullName evidence="1">Uncharacterized protein</fullName>
    </submittedName>
</protein>
<dbReference type="OrthoDB" id="1932595at2759"/>